<proteinExistence type="predicted"/>
<feature type="region of interest" description="Disordered" evidence="1">
    <location>
        <begin position="97"/>
        <end position="162"/>
    </location>
</feature>
<dbReference type="EMBL" id="SNRW01006223">
    <property type="protein sequence ID" value="KAA6383482.1"/>
    <property type="molecule type" value="Genomic_DNA"/>
</dbReference>
<evidence type="ECO:0000313" key="2">
    <source>
        <dbReference type="EMBL" id="KAA6383482.1"/>
    </source>
</evidence>
<evidence type="ECO:0000313" key="3">
    <source>
        <dbReference type="Proteomes" id="UP000324800"/>
    </source>
</evidence>
<feature type="compositionally biased region" description="Basic and acidic residues" evidence="1">
    <location>
        <begin position="101"/>
        <end position="153"/>
    </location>
</feature>
<gene>
    <name evidence="2" type="ORF">EZS28_020989</name>
</gene>
<comment type="caution">
    <text evidence="2">The sequence shown here is derived from an EMBL/GenBank/DDBJ whole genome shotgun (WGS) entry which is preliminary data.</text>
</comment>
<feature type="region of interest" description="Disordered" evidence="1">
    <location>
        <begin position="1"/>
        <end position="80"/>
    </location>
</feature>
<dbReference type="AlphaFoldDB" id="A0A5J4VLM8"/>
<protein>
    <submittedName>
        <fullName evidence="2">Uncharacterized protein</fullName>
    </submittedName>
</protein>
<reference evidence="2 3" key="1">
    <citation type="submission" date="2019-03" db="EMBL/GenBank/DDBJ databases">
        <title>Single cell metagenomics reveals metabolic interactions within the superorganism composed of flagellate Streblomastix strix and complex community of Bacteroidetes bacteria on its surface.</title>
        <authorList>
            <person name="Treitli S.C."/>
            <person name="Kolisko M."/>
            <person name="Husnik F."/>
            <person name="Keeling P."/>
            <person name="Hampl V."/>
        </authorList>
    </citation>
    <scope>NUCLEOTIDE SEQUENCE [LARGE SCALE GENOMIC DNA]</scope>
    <source>
        <strain evidence="2">ST1C</strain>
    </source>
</reference>
<evidence type="ECO:0000256" key="1">
    <source>
        <dbReference type="SAM" id="MobiDB-lite"/>
    </source>
</evidence>
<accession>A0A5J4VLM8</accession>
<sequence>MVSKTKEIYKKIHLDQTEEKPSSEDENSFMSQFNHQALPMFIIKPVGTPQKKRVEKSEKIKQQDSSQSTKVDPALKEIQKRLPSEFNQAIQIQQIIPSLDPQHHHQIDYSKNQHDKTREDKYDHKIERDHRSEKSEDYRNEREKEHKYRKDTEQNNLPVVLV</sequence>
<dbReference type="Proteomes" id="UP000324800">
    <property type="component" value="Unassembled WGS sequence"/>
</dbReference>
<feature type="compositionally biased region" description="Basic and acidic residues" evidence="1">
    <location>
        <begin position="1"/>
        <end position="23"/>
    </location>
</feature>
<organism evidence="2 3">
    <name type="scientific">Streblomastix strix</name>
    <dbReference type="NCBI Taxonomy" id="222440"/>
    <lineage>
        <taxon>Eukaryota</taxon>
        <taxon>Metamonada</taxon>
        <taxon>Preaxostyla</taxon>
        <taxon>Oxymonadida</taxon>
        <taxon>Streblomastigidae</taxon>
        <taxon>Streblomastix</taxon>
    </lineage>
</organism>
<name>A0A5J4VLM8_9EUKA</name>